<evidence type="ECO:0000313" key="3">
    <source>
        <dbReference type="EMBL" id="TCU52387.1"/>
    </source>
</evidence>
<dbReference type="CDD" id="cd12797">
    <property type="entry name" value="M23_peptidase"/>
    <property type="match status" value="1"/>
</dbReference>
<organism evidence="3 4">
    <name type="scientific">Longicatena caecimuris</name>
    <dbReference type="NCBI Taxonomy" id="1796635"/>
    <lineage>
        <taxon>Bacteria</taxon>
        <taxon>Bacillati</taxon>
        <taxon>Bacillota</taxon>
        <taxon>Erysipelotrichia</taxon>
        <taxon>Erysipelotrichales</taxon>
        <taxon>Erysipelotrichaceae</taxon>
        <taxon>Longicatena</taxon>
    </lineage>
</organism>
<reference evidence="3 4" key="1">
    <citation type="submission" date="2019-03" db="EMBL/GenBank/DDBJ databases">
        <title>Genomic Encyclopedia of Type Strains, Phase IV (KMG-IV): sequencing the most valuable type-strain genomes for metagenomic binning, comparative biology and taxonomic classification.</title>
        <authorList>
            <person name="Goeker M."/>
        </authorList>
    </citation>
    <scope>NUCLEOTIDE SEQUENCE [LARGE SCALE GENOMIC DNA]</scope>
    <source>
        <strain evidence="3 4">DSM 29481</strain>
    </source>
</reference>
<protein>
    <submittedName>
        <fullName evidence="3">Peptidase M23-like protein</fullName>
    </submittedName>
</protein>
<dbReference type="InterPro" id="IPR016047">
    <property type="entry name" value="M23ase_b-sheet_dom"/>
</dbReference>
<sequence length="192" mass="21827">MSDLNDVRKRIRKRRGTQATEKEHSFSLFRLFYHTVMLAMGICVVVLALMLNAKLKLIEMPAYIQNFKLDSLTQWIPFDNWFSLKEEAVSAAPAYTPIKDNQYQNGTNSAYAVFNGVVLHVQRSDSGECSVSLKQDNGVVTTYGHLKEVNVKADERILKGKMLGTYENHITIDFLKDNKEISYEKGLAENSV</sequence>
<dbReference type="SUPFAM" id="SSF51261">
    <property type="entry name" value="Duplicated hybrid motif"/>
    <property type="match status" value="1"/>
</dbReference>
<keyword evidence="1" id="KW-0472">Membrane</keyword>
<dbReference type="InterPro" id="IPR011055">
    <property type="entry name" value="Dup_hybrid_motif"/>
</dbReference>
<gene>
    <name evidence="3" type="ORF">EDD61_13310</name>
</gene>
<dbReference type="RefSeq" id="WP_008687931.1">
    <property type="nucleotide sequence ID" value="NZ_AP024510.1"/>
</dbReference>
<accession>A0A4R3SVW4</accession>
<dbReference type="EMBL" id="SMBP01000033">
    <property type="protein sequence ID" value="TCU52387.1"/>
    <property type="molecule type" value="Genomic_DNA"/>
</dbReference>
<feature type="domain" description="M23ase beta-sheet core" evidence="2">
    <location>
        <begin position="105"/>
        <end position="168"/>
    </location>
</feature>
<evidence type="ECO:0000256" key="1">
    <source>
        <dbReference type="SAM" id="Phobius"/>
    </source>
</evidence>
<keyword evidence="4" id="KW-1185">Reference proteome</keyword>
<dbReference type="AlphaFoldDB" id="A0A4R3SVW4"/>
<keyword evidence="1" id="KW-0812">Transmembrane</keyword>
<feature type="transmembrane region" description="Helical" evidence="1">
    <location>
        <begin position="31"/>
        <end position="51"/>
    </location>
</feature>
<dbReference type="Gene3D" id="2.70.70.10">
    <property type="entry name" value="Glucose Permease (Domain IIA)"/>
    <property type="match status" value="1"/>
</dbReference>
<dbReference type="GeneID" id="73795889"/>
<evidence type="ECO:0000259" key="2">
    <source>
        <dbReference type="Pfam" id="PF01551"/>
    </source>
</evidence>
<dbReference type="Pfam" id="PF01551">
    <property type="entry name" value="Peptidase_M23"/>
    <property type="match status" value="1"/>
</dbReference>
<evidence type="ECO:0000313" key="4">
    <source>
        <dbReference type="Proteomes" id="UP000295773"/>
    </source>
</evidence>
<dbReference type="Proteomes" id="UP000295773">
    <property type="component" value="Unassembled WGS sequence"/>
</dbReference>
<comment type="caution">
    <text evidence="3">The sequence shown here is derived from an EMBL/GenBank/DDBJ whole genome shotgun (WGS) entry which is preliminary data.</text>
</comment>
<proteinExistence type="predicted"/>
<keyword evidence="1" id="KW-1133">Transmembrane helix</keyword>
<name>A0A4R3SVW4_9FIRM</name>